<sequence>MAVLTSPSRDSSGLADVYWLNMSSTLTASQSAWTRGSRNCHRPLVTGTARPLHGARSPLRRSKPAVQAGRPRRRRRLDDPADDGQSKHVAPVEVEPQQDRPTPDEKSKRA</sequence>
<name>A0A0E0R5H8_ORYRU</name>
<reference evidence="3" key="1">
    <citation type="submission" date="2013-06" db="EMBL/GenBank/DDBJ databases">
        <authorList>
            <person name="Zhao Q."/>
        </authorList>
    </citation>
    <scope>NUCLEOTIDE SEQUENCE</scope>
    <source>
        <strain evidence="3">cv. W1943</strain>
    </source>
</reference>
<evidence type="ECO:0000313" key="3">
    <source>
        <dbReference type="Proteomes" id="UP000008022"/>
    </source>
</evidence>
<feature type="region of interest" description="Disordered" evidence="1">
    <location>
        <begin position="29"/>
        <end position="110"/>
    </location>
</feature>
<accession>A0A0E0R5H8</accession>
<dbReference type="Gramene" id="ORUFI11G06210.1">
    <property type="protein sequence ID" value="ORUFI11G06210.1"/>
    <property type="gene ID" value="ORUFI11G06210"/>
</dbReference>
<evidence type="ECO:0000256" key="1">
    <source>
        <dbReference type="SAM" id="MobiDB-lite"/>
    </source>
</evidence>
<evidence type="ECO:0000313" key="2">
    <source>
        <dbReference type="EnsemblPlants" id="ORUFI11G06210.1"/>
    </source>
</evidence>
<reference evidence="2" key="2">
    <citation type="submission" date="2015-06" db="UniProtKB">
        <authorList>
            <consortium name="EnsemblPlants"/>
        </authorList>
    </citation>
    <scope>IDENTIFICATION</scope>
</reference>
<protein>
    <submittedName>
        <fullName evidence="2">Uncharacterized protein</fullName>
    </submittedName>
</protein>
<dbReference type="AlphaFoldDB" id="A0A0E0R5H8"/>
<proteinExistence type="predicted"/>
<dbReference type="EnsemblPlants" id="ORUFI11G06210.1">
    <property type="protein sequence ID" value="ORUFI11G06210.1"/>
    <property type="gene ID" value="ORUFI11G06210"/>
</dbReference>
<dbReference type="Proteomes" id="UP000008022">
    <property type="component" value="Unassembled WGS sequence"/>
</dbReference>
<dbReference type="HOGENOM" id="CLU_2175138_0_0_1"/>
<dbReference type="OMA" id="QSAWTRG"/>
<organism evidence="2 3">
    <name type="scientific">Oryza rufipogon</name>
    <name type="common">Brownbeard rice</name>
    <name type="synonym">Asian wild rice</name>
    <dbReference type="NCBI Taxonomy" id="4529"/>
    <lineage>
        <taxon>Eukaryota</taxon>
        <taxon>Viridiplantae</taxon>
        <taxon>Streptophyta</taxon>
        <taxon>Embryophyta</taxon>
        <taxon>Tracheophyta</taxon>
        <taxon>Spermatophyta</taxon>
        <taxon>Magnoliopsida</taxon>
        <taxon>Liliopsida</taxon>
        <taxon>Poales</taxon>
        <taxon>Poaceae</taxon>
        <taxon>BOP clade</taxon>
        <taxon>Oryzoideae</taxon>
        <taxon>Oryzeae</taxon>
        <taxon>Oryzinae</taxon>
        <taxon>Oryza</taxon>
    </lineage>
</organism>
<feature type="compositionally biased region" description="Basic and acidic residues" evidence="1">
    <location>
        <begin position="97"/>
        <end position="110"/>
    </location>
</feature>
<keyword evidence="3" id="KW-1185">Reference proteome</keyword>